<dbReference type="InterPro" id="IPR000814">
    <property type="entry name" value="TBP"/>
</dbReference>
<evidence type="ECO:0000256" key="6">
    <source>
        <dbReference type="ARBA" id="ARBA00023125"/>
    </source>
</evidence>
<evidence type="ECO:0000256" key="5">
    <source>
        <dbReference type="ARBA" id="ARBA00023015"/>
    </source>
</evidence>
<dbReference type="InterPro" id="IPR015445">
    <property type="entry name" value="TBP-like"/>
</dbReference>
<keyword evidence="8" id="KW-0539">Nucleus</keyword>
<dbReference type="InterPro" id="IPR012295">
    <property type="entry name" value="TBP_dom_sf"/>
</dbReference>
<dbReference type="GO" id="GO:0005634">
    <property type="term" value="C:nucleus"/>
    <property type="evidence" value="ECO:0007669"/>
    <property type="project" value="UniProtKB-SubCell"/>
</dbReference>
<evidence type="ECO:0000256" key="7">
    <source>
        <dbReference type="ARBA" id="ARBA00023163"/>
    </source>
</evidence>
<evidence type="ECO:0000256" key="10">
    <source>
        <dbReference type="ARBA" id="ARBA00033173"/>
    </source>
</evidence>
<keyword evidence="4" id="KW-0963">Cytoplasm</keyword>
<evidence type="ECO:0000256" key="1">
    <source>
        <dbReference type="ARBA" id="ARBA00004123"/>
    </source>
</evidence>
<dbReference type="PANTHER" id="PTHR10126">
    <property type="entry name" value="TATA-BOX BINDING PROTEIN"/>
    <property type="match status" value="1"/>
</dbReference>
<feature type="region of interest" description="Disordered" evidence="11">
    <location>
        <begin position="68"/>
        <end position="98"/>
    </location>
</feature>
<gene>
    <name evidence="12" type="primary">TBPL1</name>
    <name evidence="12" type="ORF">DERF_007588</name>
</gene>
<dbReference type="Proteomes" id="UP000790347">
    <property type="component" value="Unassembled WGS sequence"/>
</dbReference>
<feature type="region of interest" description="Disordered" evidence="11">
    <location>
        <begin position="1"/>
        <end position="52"/>
    </location>
</feature>
<reference evidence="12" key="1">
    <citation type="submission" date="2013-05" db="EMBL/GenBank/DDBJ databases">
        <authorList>
            <person name="Yim A.K.Y."/>
            <person name="Chan T.F."/>
            <person name="Ji K.M."/>
            <person name="Liu X.Y."/>
            <person name="Zhou J.W."/>
            <person name="Li R.Q."/>
            <person name="Yang K.Y."/>
            <person name="Li J."/>
            <person name="Li M."/>
            <person name="Law P.T.W."/>
            <person name="Wu Y.L."/>
            <person name="Cai Z.L."/>
            <person name="Qin H."/>
            <person name="Bao Y."/>
            <person name="Leung R.K.K."/>
            <person name="Ng P.K.S."/>
            <person name="Zou J."/>
            <person name="Zhong X.J."/>
            <person name="Ran P.X."/>
            <person name="Zhong N.S."/>
            <person name="Liu Z.G."/>
            <person name="Tsui S.K.W."/>
        </authorList>
    </citation>
    <scope>NUCLEOTIDE SEQUENCE</scope>
    <source>
        <strain evidence="12">Derf</strain>
        <tissue evidence="12">Whole organism</tissue>
    </source>
</reference>
<keyword evidence="7" id="KW-0804">Transcription</keyword>
<dbReference type="AlphaFoldDB" id="A0A922I2J4"/>
<dbReference type="Gene3D" id="3.30.310.10">
    <property type="entry name" value="TATA-Binding Protein"/>
    <property type="match status" value="2"/>
</dbReference>
<reference evidence="12" key="2">
    <citation type="journal article" date="2022" name="Res Sq">
        <title>Comparative Genomics Reveals Insights into the Divergent Evolution of Astigmatic Mites and Household Pest Adaptations.</title>
        <authorList>
            <person name="Xiong Q."/>
            <person name="Wan A.T.-Y."/>
            <person name="Liu X.-Y."/>
            <person name="Fung C.S.-H."/>
            <person name="Xiao X."/>
            <person name="Malainual N."/>
            <person name="Hou J."/>
            <person name="Wang L."/>
            <person name="Wang M."/>
            <person name="Yang K."/>
            <person name="Cui Y."/>
            <person name="Leung E."/>
            <person name="Nong W."/>
            <person name="Shin S.-K."/>
            <person name="Au S."/>
            <person name="Jeong K.Y."/>
            <person name="Chew F.T."/>
            <person name="Hui J."/>
            <person name="Leung T.F."/>
            <person name="Tungtrongchitr A."/>
            <person name="Zhong N."/>
            <person name="Liu Z."/>
            <person name="Tsui S."/>
        </authorList>
    </citation>
    <scope>NUCLEOTIDE SEQUENCE</scope>
    <source>
        <strain evidence="12">Derf</strain>
        <tissue evidence="12">Whole organism</tissue>
    </source>
</reference>
<dbReference type="FunFam" id="3.30.310.10:FF:000009">
    <property type="entry name" value="TatA box-binding protein-like protein 1"/>
    <property type="match status" value="1"/>
</dbReference>
<protein>
    <recommendedName>
        <fullName evidence="9">TATA box-binding protein-like 1</fullName>
    </recommendedName>
    <alternativeName>
        <fullName evidence="10">TBP-like factor</fullName>
    </alternativeName>
</protein>
<dbReference type="Pfam" id="PF00352">
    <property type="entry name" value="TBP"/>
    <property type="match status" value="2"/>
</dbReference>
<evidence type="ECO:0000313" key="12">
    <source>
        <dbReference type="EMBL" id="KAH9516871.1"/>
    </source>
</evidence>
<comment type="caution">
    <text evidence="12">The sequence shown here is derived from an EMBL/GenBank/DDBJ whole genome shotgun (WGS) entry which is preliminary data.</text>
</comment>
<evidence type="ECO:0000256" key="9">
    <source>
        <dbReference type="ARBA" id="ARBA00023474"/>
    </source>
</evidence>
<evidence type="ECO:0000256" key="2">
    <source>
        <dbReference type="ARBA" id="ARBA00004496"/>
    </source>
</evidence>
<evidence type="ECO:0000256" key="3">
    <source>
        <dbReference type="ARBA" id="ARBA00005560"/>
    </source>
</evidence>
<evidence type="ECO:0000313" key="13">
    <source>
        <dbReference type="Proteomes" id="UP000790347"/>
    </source>
</evidence>
<keyword evidence="6" id="KW-0238">DNA-binding</keyword>
<evidence type="ECO:0000256" key="8">
    <source>
        <dbReference type="ARBA" id="ARBA00023242"/>
    </source>
</evidence>
<dbReference type="FunFam" id="3.30.310.10:FF:000005">
    <property type="entry name" value="TATA box-binding protein-like 1"/>
    <property type="match status" value="1"/>
</dbReference>
<keyword evidence="5" id="KW-0805">Transcription regulation</keyword>
<accession>A0A922I2J4</accession>
<dbReference type="CDD" id="cd04517">
    <property type="entry name" value="TLF"/>
    <property type="match status" value="1"/>
</dbReference>
<evidence type="ECO:0000256" key="4">
    <source>
        <dbReference type="ARBA" id="ARBA00022490"/>
    </source>
</evidence>
<keyword evidence="13" id="KW-1185">Reference proteome</keyword>
<dbReference type="GO" id="GO:0005737">
    <property type="term" value="C:cytoplasm"/>
    <property type="evidence" value="ECO:0007669"/>
    <property type="project" value="UniProtKB-SubCell"/>
</dbReference>
<evidence type="ECO:0000256" key="11">
    <source>
        <dbReference type="SAM" id="MobiDB-lite"/>
    </source>
</evidence>
<dbReference type="SUPFAM" id="SSF55945">
    <property type="entry name" value="TATA-box binding protein-like"/>
    <property type="match status" value="2"/>
</dbReference>
<comment type="similarity">
    <text evidence="3">Belongs to the TBP family.</text>
</comment>
<comment type="subcellular location">
    <subcellularLocation>
        <location evidence="2">Cytoplasm</location>
    </subcellularLocation>
    <subcellularLocation>
        <location evidence="1">Nucleus</location>
    </subcellularLocation>
</comment>
<proteinExistence type="inferred from homology"/>
<sequence length="370" mass="42180">MIAASNFVANQPMHNGTTMVNNNNNNNNLSTTSSSTTATTTSNNNNDNISFNENVTIQTNYNSQLMENNDNYVNNMNHHNNNHHIDDDNLNEDDDKNINNDNIDDNNLQQNEESVDITISNVVTNFNVRCHLNLRQLATRGSNVVYRRERSIVLMKLRHPLITANIWSSGKITCTGATTEESAKCASRKVARTLQKLGYPVKFRNYRIVNVLGACRLPFGIKIHEFSDSHRPIASYEPELHPGATYRIKELKAVLTIFQTGSITITAPSIPNVQLAVEKIYPLVYEYRKPKPVQHTQSKLLYSKHNQTLNHNHCQQQQPQSQNHHTYNSFKHNNNLIDNVDDEEEDVDAVVYCRDEIIPTENYDDDNNSD</sequence>
<dbReference type="EMBL" id="ASGP02000003">
    <property type="protein sequence ID" value="KAH9516871.1"/>
    <property type="molecule type" value="Genomic_DNA"/>
</dbReference>
<dbReference type="GO" id="GO:0006352">
    <property type="term" value="P:DNA-templated transcription initiation"/>
    <property type="evidence" value="ECO:0007669"/>
    <property type="project" value="InterPro"/>
</dbReference>
<dbReference type="GO" id="GO:0003677">
    <property type="term" value="F:DNA binding"/>
    <property type="evidence" value="ECO:0007669"/>
    <property type="project" value="UniProtKB-KW"/>
</dbReference>
<organism evidence="12 13">
    <name type="scientific">Dermatophagoides farinae</name>
    <name type="common">American house dust mite</name>
    <dbReference type="NCBI Taxonomy" id="6954"/>
    <lineage>
        <taxon>Eukaryota</taxon>
        <taxon>Metazoa</taxon>
        <taxon>Ecdysozoa</taxon>
        <taxon>Arthropoda</taxon>
        <taxon>Chelicerata</taxon>
        <taxon>Arachnida</taxon>
        <taxon>Acari</taxon>
        <taxon>Acariformes</taxon>
        <taxon>Sarcoptiformes</taxon>
        <taxon>Astigmata</taxon>
        <taxon>Psoroptidia</taxon>
        <taxon>Analgoidea</taxon>
        <taxon>Pyroglyphidae</taxon>
        <taxon>Dermatophagoidinae</taxon>
        <taxon>Dermatophagoides</taxon>
    </lineage>
</organism>
<dbReference type="PRINTS" id="PR00686">
    <property type="entry name" value="TIFACTORIID"/>
</dbReference>
<feature type="compositionally biased region" description="Low complexity" evidence="11">
    <location>
        <begin position="15"/>
        <end position="52"/>
    </location>
</feature>
<feature type="compositionally biased region" description="Low complexity" evidence="11">
    <location>
        <begin position="68"/>
        <end position="79"/>
    </location>
</feature>
<name>A0A922I2J4_DERFA</name>